<dbReference type="CDD" id="cd05931">
    <property type="entry name" value="FAAL"/>
    <property type="match status" value="1"/>
</dbReference>
<dbReference type="GO" id="GO:0016874">
    <property type="term" value="F:ligase activity"/>
    <property type="evidence" value="ECO:0007669"/>
    <property type="project" value="UniProtKB-KW"/>
</dbReference>
<feature type="domain" description="AMP-dependent synthetase/ligase" evidence="5">
    <location>
        <begin position="33"/>
        <end position="474"/>
    </location>
</feature>
<organism evidence="6 7">
    <name type="scientific">Streptomyces aureoversilis</name>
    <dbReference type="NCBI Taxonomy" id="67277"/>
    <lineage>
        <taxon>Bacteria</taxon>
        <taxon>Bacillati</taxon>
        <taxon>Actinomycetota</taxon>
        <taxon>Actinomycetes</taxon>
        <taxon>Kitasatosporales</taxon>
        <taxon>Streptomycetaceae</taxon>
        <taxon>Streptomyces</taxon>
    </lineage>
</organism>
<dbReference type="SUPFAM" id="SSF56801">
    <property type="entry name" value="Acetyl-CoA synthetase-like"/>
    <property type="match status" value="1"/>
</dbReference>
<dbReference type="InterPro" id="IPR040097">
    <property type="entry name" value="FAAL/FAAC"/>
</dbReference>
<evidence type="ECO:0000313" key="7">
    <source>
        <dbReference type="Proteomes" id="UP001596222"/>
    </source>
</evidence>
<protein>
    <submittedName>
        <fullName evidence="6">Fatty acyl-AMP ligase</fullName>
    </submittedName>
</protein>
<dbReference type="PANTHER" id="PTHR22754">
    <property type="entry name" value="DISCO-INTERACTING PROTEIN 2 DIP2 -RELATED"/>
    <property type="match status" value="1"/>
</dbReference>
<reference evidence="7" key="1">
    <citation type="journal article" date="2019" name="Int. J. Syst. Evol. Microbiol.">
        <title>The Global Catalogue of Microorganisms (GCM) 10K type strain sequencing project: providing services to taxonomists for standard genome sequencing and annotation.</title>
        <authorList>
            <consortium name="The Broad Institute Genomics Platform"/>
            <consortium name="The Broad Institute Genome Sequencing Center for Infectious Disease"/>
            <person name="Wu L."/>
            <person name="Ma J."/>
        </authorList>
    </citation>
    <scope>NUCLEOTIDE SEQUENCE [LARGE SCALE GENOMIC DNA]</scope>
    <source>
        <strain evidence="7">CGMCC 4.1641</strain>
    </source>
</reference>
<dbReference type="InterPro" id="IPR045851">
    <property type="entry name" value="AMP-bd_C_sf"/>
</dbReference>
<proteinExistence type="inferred from homology"/>
<dbReference type="PANTHER" id="PTHR22754:SF32">
    <property type="entry name" value="DISCO-INTERACTING PROTEIN 2"/>
    <property type="match status" value="1"/>
</dbReference>
<dbReference type="RefSeq" id="WP_382038729.1">
    <property type="nucleotide sequence ID" value="NZ_JBHSKJ010000004.1"/>
</dbReference>
<keyword evidence="4" id="KW-1133">Transmembrane helix</keyword>
<feature type="region of interest" description="Disordered" evidence="3">
    <location>
        <begin position="674"/>
        <end position="699"/>
    </location>
</feature>
<dbReference type="Gene3D" id="3.40.50.12780">
    <property type="entry name" value="N-terminal domain of ligase-like"/>
    <property type="match status" value="2"/>
</dbReference>
<dbReference type="Gene3D" id="3.30.300.30">
    <property type="match status" value="1"/>
</dbReference>
<gene>
    <name evidence="6" type="ORF">ACFPP6_08485</name>
</gene>
<comment type="similarity">
    <text evidence="1">Belongs to the ATP-dependent AMP-binding enzyme family.</text>
</comment>
<feature type="region of interest" description="Disordered" evidence="3">
    <location>
        <begin position="1"/>
        <end position="20"/>
    </location>
</feature>
<dbReference type="InterPro" id="IPR020845">
    <property type="entry name" value="AMP-binding_CS"/>
</dbReference>
<keyword evidence="4" id="KW-0472">Membrane</keyword>
<evidence type="ECO:0000256" key="4">
    <source>
        <dbReference type="SAM" id="Phobius"/>
    </source>
</evidence>
<evidence type="ECO:0000313" key="6">
    <source>
        <dbReference type="EMBL" id="MFC5144711.1"/>
    </source>
</evidence>
<feature type="compositionally biased region" description="Low complexity" evidence="3">
    <location>
        <begin position="201"/>
        <end position="216"/>
    </location>
</feature>
<evidence type="ECO:0000256" key="2">
    <source>
        <dbReference type="ARBA" id="ARBA00022598"/>
    </source>
</evidence>
<feature type="region of interest" description="Disordered" evidence="3">
    <location>
        <begin position="189"/>
        <end position="216"/>
    </location>
</feature>
<dbReference type="PROSITE" id="PS00455">
    <property type="entry name" value="AMP_BINDING"/>
    <property type="match status" value="1"/>
</dbReference>
<dbReference type="InterPro" id="IPR000873">
    <property type="entry name" value="AMP-dep_synth/lig_dom"/>
</dbReference>
<evidence type="ECO:0000256" key="1">
    <source>
        <dbReference type="ARBA" id="ARBA00006432"/>
    </source>
</evidence>
<accession>A0ABV9ZW99</accession>
<dbReference type="Proteomes" id="UP001596222">
    <property type="component" value="Unassembled WGS sequence"/>
</dbReference>
<name>A0ABV9ZW99_9ACTN</name>
<keyword evidence="4" id="KW-0812">Transmembrane</keyword>
<evidence type="ECO:0000259" key="5">
    <source>
        <dbReference type="Pfam" id="PF00501"/>
    </source>
</evidence>
<comment type="caution">
    <text evidence="6">The sequence shown here is derived from an EMBL/GenBank/DDBJ whole genome shotgun (WGS) entry which is preliminary data.</text>
</comment>
<dbReference type="Pfam" id="PF00501">
    <property type="entry name" value="AMP-binding"/>
    <property type="match status" value="1"/>
</dbReference>
<dbReference type="InterPro" id="IPR042099">
    <property type="entry name" value="ANL_N_sf"/>
</dbReference>
<sequence>MGERNRRDRRSPGREDGVHRNYADAIRRQAADRSTRTRTALTFVHDFDAADGRTSLTYEQLDLRARSIAAALLQRCVPGDRALLLHPEGPECVVAFLGCLYAGVIAVPSPLPGRFRPQQRRVTAIATDAGARLVLTSTASLPEVTAWAESLDQEGLGGEGPGGDGLGGDGLGGERCGVLLTDVLGTVPPDTAGAPVDTGRAPALAPTSAPTSAPDPVLDHDTVALLQYTSGSTGDPKGVVVTHGNLLHNADSIRRAFGVDRTTVFGSWIPHYHDMGLLGMVLPALALGASSVMMGPTGFLKRPHRWLRMMDEFGATVSAAPDFAYELCTRRVTDEQLAGLDLSRWRIAGNGSEPVRPATLTDFAKRFAPAGLRADAFKPSYGLAEATVFVSTPVGRDPVVRRFDEARLAAGALVPAAAAAAGPGAGAATTELVSCGYPADFEVTIVDPATLRPVPDGTVGEIWLRGDSVARGYWNAPEATDRVFRATLAEAVAGAGGPAAGAGHRTEGTDGADGHLRTGDLGAVLDGELFVTGRLKEMIILRGRNLYPQDIEYEVRDRHAPLQGLCGAAFTVPVGGAGSPGGRREDEALVLVHEIRGRHGRADLEQLAASVRNTVFQGFGAHLGGLVLVRRGTVPRTTSGKIQRLRTRELLCSGELQPVHTALGPALARTVPLSAEDATGRADRADRAGTGPEDVRHVQ</sequence>
<evidence type="ECO:0000256" key="3">
    <source>
        <dbReference type="SAM" id="MobiDB-lite"/>
    </source>
</evidence>
<feature type="transmembrane region" description="Helical" evidence="4">
    <location>
        <begin position="277"/>
        <end position="300"/>
    </location>
</feature>
<feature type="compositionally biased region" description="Basic and acidic residues" evidence="3">
    <location>
        <begin position="678"/>
        <end position="699"/>
    </location>
</feature>
<keyword evidence="7" id="KW-1185">Reference proteome</keyword>
<dbReference type="EMBL" id="JBHSKJ010000004">
    <property type="protein sequence ID" value="MFC5144711.1"/>
    <property type="molecule type" value="Genomic_DNA"/>
</dbReference>
<keyword evidence="2 6" id="KW-0436">Ligase</keyword>